<dbReference type="Proteomes" id="UP000603352">
    <property type="component" value="Unassembled WGS sequence"/>
</dbReference>
<evidence type="ECO:0000313" key="2">
    <source>
        <dbReference type="EMBL" id="GGB52762.1"/>
    </source>
</evidence>
<organism evidence="2 3">
    <name type="scientific">Tistrella bauzanensis</name>
    <dbReference type="NCBI Taxonomy" id="657419"/>
    <lineage>
        <taxon>Bacteria</taxon>
        <taxon>Pseudomonadati</taxon>
        <taxon>Pseudomonadota</taxon>
        <taxon>Alphaproteobacteria</taxon>
        <taxon>Geminicoccales</taxon>
        <taxon>Geminicoccaceae</taxon>
        <taxon>Tistrella</taxon>
    </lineage>
</organism>
<name>A0ABQ1IWD5_9PROT</name>
<feature type="region of interest" description="Disordered" evidence="1">
    <location>
        <begin position="366"/>
        <end position="387"/>
    </location>
</feature>
<evidence type="ECO:0000256" key="1">
    <source>
        <dbReference type="SAM" id="MobiDB-lite"/>
    </source>
</evidence>
<comment type="caution">
    <text evidence="2">The sequence shown here is derived from an EMBL/GenBank/DDBJ whole genome shotgun (WGS) entry which is preliminary data.</text>
</comment>
<gene>
    <name evidence="2" type="ORF">GCM10011505_37190</name>
</gene>
<sequence>MPQGMWHPLFPFIATGFPPMFISDRSEYRYDTPAWAGGASDMPPARGRDAEATAVDTGTSAKEIGFWGEDGFTFGDLVDLVNPLQQLPIVGTVYRAITGDSIAPGARMLGSIAFGGPVGLIGAMMENATTDTNGATLGDRMLAWVTGDEAGSDTGGTALADAGDDSALPDPATTTGMVDTAAADTQRLAGSAYAATLGQPPREKPAGAAEAQLAQGQPAAGGRGLNEDQFAALLGAFGAAPAPAAAPGRLPATASLAIDEAEARAAGARRTNDRRTDDRRTDGARPSEREIEAMLRDSIPGGGAGGTPLADLSFDDGASGRLAGGGSSGSDMGGRIIPAAAFLGIDGPTALKPRLPVTAPGAAAYAARQSSAPRPDTARSSDEATQAAQVEQLQALNRPAPADSDAAANADTSAAAAAAGPLAAADFAARMNQALDRYQAQMRASRGAAAGSAGIARDL</sequence>
<evidence type="ECO:0000313" key="3">
    <source>
        <dbReference type="Proteomes" id="UP000603352"/>
    </source>
</evidence>
<feature type="region of interest" description="Disordered" evidence="1">
    <location>
        <begin position="262"/>
        <end position="291"/>
    </location>
</feature>
<protein>
    <submittedName>
        <fullName evidence="2">Uncharacterized protein</fullName>
    </submittedName>
</protein>
<accession>A0ABQ1IWD5</accession>
<feature type="region of interest" description="Disordered" evidence="1">
    <location>
        <begin position="154"/>
        <end position="176"/>
    </location>
</feature>
<feature type="compositionally biased region" description="Basic and acidic residues" evidence="1">
    <location>
        <begin position="270"/>
        <end position="291"/>
    </location>
</feature>
<reference evidence="3" key="1">
    <citation type="journal article" date="2019" name="Int. J. Syst. Evol. Microbiol.">
        <title>The Global Catalogue of Microorganisms (GCM) 10K type strain sequencing project: providing services to taxonomists for standard genome sequencing and annotation.</title>
        <authorList>
            <consortium name="The Broad Institute Genomics Platform"/>
            <consortium name="The Broad Institute Genome Sequencing Center for Infectious Disease"/>
            <person name="Wu L."/>
            <person name="Ma J."/>
        </authorList>
    </citation>
    <scope>NUCLEOTIDE SEQUENCE [LARGE SCALE GENOMIC DNA]</scope>
    <source>
        <strain evidence="3">CGMCC 1.10188</strain>
    </source>
</reference>
<proteinExistence type="predicted"/>
<keyword evidence="3" id="KW-1185">Reference proteome</keyword>
<dbReference type="EMBL" id="BMDZ01000051">
    <property type="protein sequence ID" value="GGB52762.1"/>
    <property type="molecule type" value="Genomic_DNA"/>
</dbReference>
<feature type="compositionally biased region" description="Low complexity" evidence="1">
    <location>
        <begin position="366"/>
        <end position="375"/>
    </location>
</feature>